<proteinExistence type="predicted"/>
<organism evidence="4 5">
    <name type="scientific">Pilimelia anulata</name>
    <dbReference type="NCBI Taxonomy" id="53371"/>
    <lineage>
        <taxon>Bacteria</taxon>
        <taxon>Bacillati</taxon>
        <taxon>Actinomycetota</taxon>
        <taxon>Actinomycetes</taxon>
        <taxon>Micromonosporales</taxon>
        <taxon>Micromonosporaceae</taxon>
        <taxon>Pilimelia</taxon>
    </lineage>
</organism>
<dbReference type="InterPro" id="IPR000182">
    <property type="entry name" value="GNAT_dom"/>
</dbReference>
<dbReference type="GO" id="GO:0016747">
    <property type="term" value="F:acyltransferase activity, transferring groups other than amino-acyl groups"/>
    <property type="evidence" value="ECO:0007669"/>
    <property type="project" value="InterPro"/>
</dbReference>
<gene>
    <name evidence="4" type="ORF">GCM10010123_02990</name>
</gene>
<dbReference type="EMBL" id="BMQB01000001">
    <property type="protein sequence ID" value="GGJ76418.1"/>
    <property type="molecule type" value="Genomic_DNA"/>
</dbReference>
<dbReference type="SUPFAM" id="SSF55729">
    <property type="entry name" value="Acyl-CoA N-acyltransferases (Nat)"/>
    <property type="match status" value="1"/>
</dbReference>
<dbReference type="PANTHER" id="PTHR43877">
    <property type="entry name" value="AMINOALKYLPHOSPHONATE N-ACETYLTRANSFERASE-RELATED-RELATED"/>
    <property type="match status" value="1"/>
</dbReference>
<name>A0A8J3AZ05_9ACTN</name>
<dbReference type="Proteomes" id="UP000649739">
    <property type="component" value="Unassembled WGS sequence"/>
</dbReference>
<keyword evidence="1" id="KW-0808">Transferase</keyword>
<evidence type="ECO:0000313" key="5">
    <source>
        <dbReference type="Proteomes" id="UP000649739"/>
    </source>
</evidence>
<reference evidence="4" key="1">
    <citation type="journal article" date="2014" name="Int. J. Syst. Evol. Microbiol.">
        <title>Complete genome sequence of Corynebacterium casei LMG S-19264T (=DSM 44701T), isolated from a smear-ripened cheese.</title>
        <authorList>
            <consortium name="US DOE Joint Genome Institute (JGI-PGF)"/>
            <person name="Walter F."/>
            <person name="Albersmeier A."/>
            <person name="Kalinowski J."/>
            <person name="Ruckert C."/>
        </authorList>
    </citation>
    <scope>NUCLEOTIDE SEQUENCE</scope>
    <source>
        <strain evidence="4">JCM 3090</strain>
    </source>
</reference>
<dbReference type="Pfam" id="PF00583">
    <property type="entry name" value="Acetyltransf_1"/>
    <property type="match status" value="1"/>
</dbReference>
<dbReference type="PANTHER" id="PTHR43877:SF2">
    <property type="entry name" value="AMINOALKYLPHOSPHONATE N-ACETYLTRANSFERASE-RELATED"/>
    <property type="match status" value="1"/>
</dbReference>
<dbReference type="RefSeq" id="WP_229783227.1">
    <property type="nucleotide sequence ID" value="NZ_BMQB01000001.1"/>
</dbReference>
<accession>A0A8J3AZ05</accession>
<dbReference type="Gene3D" id="3.40.630.30">
    <property type="match status" value="1"/>
</dbReference>
<sequence>MSDLIIAVRPYLHADSRFLIEATMADLRVRYDGDGDSTPVDPAEFEAPRGAFLVGYLDDTPVASAGWRSHGDDAELKRMYTAEAVRGRGFARRILAAVEDSARAAGRRRLILETGLRQPEAIALYESAGYAPIDGFGFYRDSDLSRSFGRVL</sequence>
<feature type="domain" description="N-acetyltransferase" evidence="3">
    <location>
        <begin position="6"/>
        <end position="152"/>
    </location>
</feature>
<keyword evidence="2" id="KW-0012">Acyltransferase</keyword>
<evidence type="ECO:0000256" key="2">
    <source>
        <dbReference type="ARBA" id="ARBA00023315"/>
    </source>
</evidence>
<dbReference type="InterPro" id="IPR050832">
    <property type="entry name" value="Bact_Acetyltransf"/>
</dbReference>
<evidence type="ECO:0000259" key="3">
    <source>
        <dbReference type="PROSITE" id="PS51186"/>
    </source>
</evidence>
<dbReference type="InterPro" id="IPR016181">
    <property type="entry name" value="Acyl_CoA_acyltransferase"/>
</dbReference>
<keyword evidence="5" id="KW-1185">Reference proteome</keyword>
<protein>
    <submittedName>
        <fullName evidence="4">N-acetyltransferase</fullName>
    </submittedName>
</protein>
<evidence type="ECO:0000313" key="4">
    <source>
        <dbReference type="EMBL" id="GGJ76418.1"/>
    </source>
</evidence>
<reference evidence="4" key="2">
    <citation type="submission" date="2020-09" db="EMBL/GenBank/DDBJ databases">
        <authorList>
            <person name="Sun Q."/>
            <person name="Ohkuma M."/>
        </authorList>
    </citation>
    <scope>NUCLEOTIDE SEQUENCE</scope>
    <source>
        <strain evidence="4">JCM 3090</strain>
    </source>
</reference>
<dbReference type="AlphaFoldDB" id="A0A8J3AZ05"/>
<dbReference type="CDD" id="cd04301">
    <property type="entry name" value="NAT_SF"/>
    <property type="match status" value="1"/>
</dbReference>
<comment type="caution">
    <text evidence="4">The sequence shown here is derived from an EMBL/GenBank/DDBJ whole genome shotgun (WGS) entry which is preliminary data.</text>
</comment>
<evidence type="ECO:0000256" key="1">
    <source>
        <dbReference type="ARBA" id="ARBA00022679"/>
    </source>
</evidence>
<dbReference type="PROSITE" id="PS51186">
    <property type="entry name" value="GNAT"/>
    <property type="match status" value="1"/>
</dbReference>